<accession>A0AAV0ZCE1</accession>
<evidence type="ECO:0000259" key="2">
    <source>
        <dbReference type="Pfam" id="PF10551"/>
    </source>
</evidence>
<evidence type="ECO:0000256" key="1">
    <source>
        <dbReference type="SAM" id="MobiDB-lite"/>
    </source>
</evidence>
<reference evidence="3 4" key="1">
    <citation type="submission" date="2023-01" db="EMBL/GenBank/DDBJ databases">
        <authorList>
            <person name="Kreplak J."/>
        </authorList>
    </citation>
    <scope>NUCLEOTIDE SEQUENCE [LARGE SCALE GENOMIC DNA]</scope>
</reference>
<dbReference type="Proteomes" id="UP001157006">
    <property type="component" value="Chromosome 1S"/>
</dbReference>
<dbReference type="AlphaFoldDB" id="A0AAV0ZCE1"/>
<feature type="region of interest" description="Disordered" evidence="1">
    <location>
        <begin position="91"/>
        <end position="111"/>
    </location>
</feature>
<dbReference type="InterPro" id="IPR018289">
    <property type="entry name" value="MULE_transposase_dom"/>
</dbReference>
<protein>
    <recommendedName>
        <fullName evidence="2">MULE transposase domain-containing protein</fullName>
    </recommendedName>
</protein>
<evidence type="ECO:0000313" key="4">
    <source>
        <dbReference type="Proteomes" id="UP001157006"/>
    </source>
</evidence>
<keyword evidence="4" id="KW-1185">Reference proteome</keyword>
<evidence type="ECO:0000313" key="3">
    <source>
        <dbReference type="EMBL" id="CAI8595432.1"/>
    </source>
</evidence>
<name>A0AAV0ZCE1_VICFA</name>
<sequence>MQVDGDMFVEHDVHGIKVTSSRLRCVNDFAGLDVSDEEGVEGLNDIEDERTTAIVDGFEGIDVTIPIREVPIIAGLLHCPNKRKLEDGDYVSEELDNSDPDNSEDEKRPKFEKFGKEKFNKNFKFMVDQKQTFSIKTINDTYTYVMVLDNRFANSRWMAKYVVKKVQTTDTKIIEGDAYKKYANLWRYAAELQRVNAGNIMKINIDRYPNDHYFPLAFGVVETETKDSWRWFIQLIMEDIEKDNRYVFISYQQKGLIAVFKEMFERIEHRLCLRHLYANFKKKFGGGSLIRGLMMGAAKATYQ</sequence>
<dbReference type="EMBL" id="OX451735">
    <property type="protein sequence ID" value="CAI8595432.1"/>
    <property type="molecule type" value="Genomic_DNA"/>
</dbReference>
<gene>
    <name evidence="3" type="ORF">VFH_I191080</name>
</gene>
<feature type="compositionally biased region" description="Acidic residues" evidence="1">
    <location>
        <begin position="91"/>
        <end position="104"/>
    </location>
</feature>
<organism evidence="3 4">
    <name type="scientific">Vicia faba</name>
    <name type="common">Broad bean</name>
    <name type="synonym">Faba vulgaris</name>
    <dbReference type="NCBI Taxonomy" id="3906"/>
    <lineage>
        <taxon>Eukaryota</taxon>
        <taxon>Viridiplantae</taxon>
        <taxon>Streptophyta</taxon>
        <taxon>Embryophyta</taxon>
        <taxon>Tracheophyta</taxon>
        <taxon>Spermatophyta</taxon>
        <taxon>Magnoliopsida</taxon>
        <taxon>eudicotyledons</taxon>
        <taxon>Gunneridae</taxon>
        <taxon>Pentapetalae</taxon>
        <taxon>rosids</taxon>
        <taxon>fabids</taxon>
        <taxon>Fabales</taxon>
        <taxon>Fabaceae</taxon>
        <taxon>Papilionoideae</taxon>
        <taxon>50 kb inversion clade</taxon>
        <taxon>NPAAA clade</taxon>
        <taxon>Hologalegina</taxon>
        <taxon>IRL clade</taxon>
        <taxon>Fabeae</taxon>
        <taxon>Vicia</taxon>
    </lineage>
</organism>
<proteinExistence type="predicted"/>
<dbReference type="Pfam" id="PF10551">
    <property type="entry name" value="MULE"/>
    <property type="match status" value="1"/>
</dbReference>
<dbReference type="PANTHER" id="PTHR31973">
    <property type="entry name" value="POLYPROTEIN, PUTATIVE-RELATED"/>
    <property type="match status" value="1"/>
</dbReference>
<dbReference type="PANTHER" id="PTHR31973:SF187">
    <property type="entry name" value="MUTATOR TRANSPOSASE MUDRA PROTEIN"/>
    <property type="match status" value="1"/>
</dbReference>
<feature type="domain" description="MULE transposase" evidence="2">
    <location>
        <begin position="210"/>
        <end position="279"/>
    </location>
</feature>